<dbReference type="GO" id="GO:0016740">
    <property type="term" value="F:transferase activity"/>
    <property type="evidence" value="ECO:0007669"/>
    <property type="project" value="UniProtKB-KW"/>
</dbReference>
<evidence type="ECO:0000256" key="8">
    <source>
        <dbReference type="ARBA" id="ARBA00037387"/>
    </source>
</evidence>
<dbReference type="EMBL" id="JARXVQ010000001">
    <property type="protein sequence ID" value="MDH6181753.1"/>
    <property type="molecule type" value="Genomic_DNA"/>
</dbReference>
<sequence length="146" mass="14910">MTLPPLPESAIMIGADAPDWRGAVKLAAEALAASGAATPAYAREMVRMIEEHGPYVVIAPGLALAHARPGPEVLSDGIAVVTLREPVRFGHPHNDPVRVVLGLASAPETHLGAVAALANVFNDSTAIDDLAAATTPAEVQAIMGAV</sequence>
<accession>A0ABT6KP34</accession>
<protein>
    <recommendedName>
        <fullName evidence="9">Ascorbate-specific PTS system EIIA component</fullName>
    </recommendedName>
    <alternativeName>
        <fullName evidence="10">Ascorbate-specific phosphotransferase enzyme IIA component</fullName>
    </alternativeName>
</protein>
<gene>
    <name evidence="12" type="ORF">M2152_001935</name>
</gene>
<dbReference type="PROSITE" id="PS51094">
    <property type="entry name" value="PTS_EIIA_TYPE_2"/>
    <property type="match status" value="1"/>
</dbReference>
<organism evidence="12 13">
    <name type="scientific">Antiquaquibacter oligotrophicus</name>
    <dbReference type="NCBI Taxonomy" id="2880260"/>
    <lineage>
        <taxon>Bacteria</taxon>
        <taxon>Bacillati</taxon>
        <taxon>Actinomycetota</taxon>
        <taxon>Actinomycetes</taxon>
        <taxon>Micrococcales</taxon>
        <taxon>Microbacteriaceae</taxon>
        <taxon>Antiquaquibacter</taxon>
    </lineage>
</organism>
<dbReference type="RefSeq" id="WP_322134057.1">
    <property type="nucleotide sequence ID" value="NZ_CP085036.1"/>
</dbReference>
<evidence type="ECO:0000256" key="10">
    <source>
        <dbReference type="ARBA" id="ARBA00042072"/>
    </source>
</evidence>
<evidence type="ECO:0000256" key="6">
    <source>
        <dbReference type="ARBA" id="ARBA00022683"/>
    </source>
</evidence>
<keyword evidence="4" id="KW-0597">Phosphoprotein</keyword>
<keyword evidence="2" id="KW-0813">Transport</keyword>
<feature type="domain" description="PTS EIIA type-2" evidence="11">
    <location>
        <begin position="4"/>
        <end position="146"/>
    </location>
</feature>
<keyword evidence="13" id="KW-1185">Reference proteome</keyword>
<comment type="subcellular location">
    <subcellularLocation>
        <location evidence="1">Cytoplasm</location>
    </subcellularLocation>
</comment>
<evidence type="ECO:0000256" key="4">
    <source>
        <dbReference type="ARBA" id="ARBA00022553"/>
    </source>
</evidence>
<evidence type="ECO:0000256" key="3">
    <source>
        <dbReference type="ARBA" id="ARBA00022490"/>
    </source>
</evidence>
<evidence type="ECO:0000256" key="1">
    <source>
        <dbReference type="ARBA" id="ARBA00004496"/>
    </source>
</evidence>
<keyword evidence="6" id="KW-0598">Phosphotransferase system</keyword>
<reference evidence="12 13" key="1">
    <citation type="submission" date="2023-04" db="EMBL/GenBank/DDBJ databases">
        <title>Genome Encyclopedia of Bacteria and Archaea VI: Functional Genomics of Type Strains.</title>
        <authorList>
            <person name="Whitman W."/>
        </authorList>
    </citation>
    <scope>NUCLEOTIDE SEQUENCE [LARGE SCALE GENOMIC DNA]</scope>
    <source>
        <strain evidence="12 13">SG_E_30_P1</strain>
    </source>
</reference>
<comment type="caution">
    <text evidence="12">The sequence shown here is derived from an EMBL/GenBank/DDBJ whole genome shotgun (WGS) entry which is preliminary data.</text>
</comment>
<dbReference type="Proteomes" id="UP001160142">
    <property type="component" value="Unassembled WGS sequence"/>
</dbReference>
<evidence type="ECO:0000256" key="9">
    <source>
        <dbReference type="ARBA" id="ARBA00041175"/>
    </source>
</evidence>
<dbReference type="Pfam" id="PF00359">
    <property type="entry name" value="PTS_EIIA_2"/>
    <property type="match status" value="1"/>
</dbReference>
<dbReference type="InterPro" id="IPR016152">
    <property type="entry name" value="PTrfase/Anion_transptr"/>
</dbReference>
<evidence type="ECO:0000313" key="13">
    <source>
        <dbReference type="Proteomes" id="UP001160142"/>
    </source>
</evidence>
<proteinExistence type="predicted"/>
<evidence type="ECO:0000256" key="7">
    <source>
        <dbReference type="ARBA" id="ARBA00022777"/>
    </source>
</evidence>
<dbReference type="SUPFAM" id="SSF55804">
    <property type="entry name" value="Phoshotransferase/anion transport protein"/>
    <property type="match status" value="1"/>
</dbReference>
<dbReference type="InterPro" id="IPR051351">
    <property type="entry name" value="Ascorbate-PTS_EIIA_comp"/>
</dbReference>
<evidence type="ECO:0000256" key="2">
    <source>
        <dbReference type="ARBA" id="ARBA00022448"/>
    </source>
</evidence>
<evidence type="ECO:0000313" key="12">
    <source>
        <dbReference type="EMBL" id="MDH6181753.1"/>
    </source>
</evidence>
<dbReference type="Gene3D" id="3.40.930.10">
    <property type="entry name" value="Mannitol-specific EII, Chain A"/>
    <property type="match status" value="1"/>
</dbReference>
<name>A0ABT6KP34_9MICO</name>
<dbReference type="InterPro" id="IPR002178">
    <property type="entry name" value="PTS_EIIA_type-2_dom"/>
</dbReference>
<keyword evidence="5 12" id="KW-0808">Transferase</keyword>
<dbReference type="PANTHER" id="PTHR36203">
    <property type="entry name" value="ASCORBATE-SPECIFIC PTS SYSTEM EIIA COMPONENT"/>
    <property type="match status" value="1"/>
</dbReference>
<evidence type="ECO:0000259" key="11">
    <source>
        <dbReference type="PROSITE" id="PS51094"/>
    </source>
</evidence>
<dbReference type="PANTHER" id="PTHR36203:SF1">
    <property type="entry name" value="ASCORBATE-SPECIFIC PTS SYSTEM EIIA COMPONENT"/>
    <property type="match status" value="1"/>
</dbReference>
<evidence type="ECO:0000256" key="5">
    <source>
        <dbReference type="ARBA" id="ARBA00022679"/>
    </source>
</evidence>
<keyword evidence="7" id="KW-0418">Kinase</keyword>
<comment type="function">
    <text evidence="8">The phosphoenolpyruvate-dependent sugar phosphotransferase system (sugar PTS), a major carbohydrate active transport system, catalyzes the phosphorylation of incoming sugar substrates concomitantly with their translocation across the cell membrane. The enzyme II UlaABC PTS system is involved in ascorbate transport.</text>
</comment>
<keyword evidence="3" id="KW-0963">Cytoplasm</keyword>